<dbReference type="InterPro" id="IPR017871">
    <property type="entry name" value="ABC_transporter-like_CS"/>
</dbReference>
<keyword evidence="5 8" id="KW-1133">Transmembrane helix</keyword>
<feature type="compositionally biased region" description="Polar residues" evidence="7">
    <location>
        <begin position="954"/>
        <end position="963"/>
    </location>
</feature>
<evidence type="ECO:0000256" key="8">
    <source>
        <dbReference type="SAM" id="Phobius"/>
    </source>
</evidence>
<dbReference type="SUPFAM" id="SSF52540">
    <property type="entry name" value="P-loop containing nucleoside triphosphate hydrolases"/>
    <property type="match status" value="1"/>
</dbReference>
<evidence type="ECO:0000256" key="5">
    <source>
        <dbReference type="ARBA" id="ARBA00022989"/>
    </source>
</evidence>
<proteinExistence type="predicted"/>
<accession>A0ABZ2WSS3</accession>
<keyword evidence="4" id="KW-0067">ATP-binding</keyword>
<keyword evidence="12" id="KW-1185">Reference proteome</keyword>
<feature type="compositionally biased region" description="Basic residues" evidence="7">
    <location>
        <begin position="1067"/>
        <end position="1087"/>
    </location>
</feature>
<dbReference type="PANTHER" id="PTHR24221:SF503">
    <property type="entry name" value="MITOCHONDRIAL POTASSIUM CHANNEL ATP-BINDING SUBUNIT"/>
    <property type="match status" value="1"/>
</dbReference>
<dbReference type="InterPro" id="IPR027417">
    <property type="entry name" value="P-loop_NTPase"/>
</dbReference>
<dbReference type="Gene3D" id="3.40.50.300">
    <property type="entry name" value="P-loop containing nucleotide triphosphate hydrolases"/>
    <property type="match status" value="2"/>
</dbReference>
<feature type="compositionally biased region" description="Polar residues" evidence="7">
    <location>
        <begin position="202"/>
        <end position="211"/>
    </location>
</feature>
<dbReference type="Pfam" id="PF00664">
    <property type="entry name" value="ABC_membrane"/>
    <property type="match status" value="1"/>
</dbReference>
<evidence type="ECO:0000256" key="4">
    <source>
        <dbReference type="ARBA" id="ARBA00022840"/>
    </source>
</evidence>
<feature type="transmembrane region" description="Helical" evidence="8">
    <location>
        <begin position="115"/>
        <end position="142"/>
    </location>
</feature>
<keyword evidence="2 8" id="KW-0812">Transmembrane</keyword>
<feature type="transmembrane region" description="Helical" evidence="8">
    <location>
        <begin position="491"/>
        <end position="517"/>
    </location>
</feature>
<feature type="region of interest" description="Disordered" evidence="7">
    <location>
        <begin position="807"/>
        <end position="831"/>
    </location>
</feature>
<evidence type="ECO:0000256" key="1">
    <source>
        <dbReference type="ARBA" id="ARBA00004141"/>
    </source>
</evidence>
<evidence type="ECO:0000313" key="12">
    <source>
        <dbReference type="Proteomes" id="UP001489902"/>
    </source>
</evidence>
<dbReference type="Pfam" id="PF00005">
    <property type="entry name" value="ABC_tran"/>
    <property type="match status" value="2"/>
</dbReference>
<evidence type="ECO:0000313" key="11">
    <source>
        <dbReference type="EMBL" id="WZH43405.1"/>
    </source>
</evidence>
<reference evidence="11 12" key="1">
    <citation type="submission" date="2024-04" db="EMBL/GenBank/DDBJ databases">
        <title>Complete genome sequence of Fusarium acuminatum.</title>
        <authorList>
            <person name="Lan B."/>
        </authorList>
    </citation>
    <scope>NUCLEOTIDE SEQUENCE [LARGE SCALE GENOMIC DNA]</scope>
    <source>
        <strain evidence="11">1A</strain>
    </source>
</reference>
<evidence type="ECO:0000256" key="2">
    <source>
        <dbReference type="ARBA" id="ARBA00022692"/>
    </source>
</evidence>
<keyword evidence="3" id="KW-0547">Nucleotide-binding</keyword>
<feature type="region of interest" description="Disordered" evidence="7">
    <location>
        <begin position="930"/>
        <end position="979"/>
    </location>
</feature>
<evidence type="ECO:0000256" key="3">
    <source>
        <dbReference type="ARBA" id="ARBA00022741"/>
    </source>
</evidence>
<feature type="region of interest" description="Disordered" evidence="7">
    <location>
        <begin position="181"/>
        <end position="229"/>
    </location>
</feature>
<evidence type="ECO:0000256" key="6">
    <source>
        <dbReference type="ARBA" id="ARBA00023136"/>
    </source>
</evidence>
<dbReference type="CDD" id="cd18583">
    <property type="entry name" value="ABC_6TM_HMT1"/>
    <property type="match status" value="1"/>
</dbReference>
<dbReference type="PROSITE" id="PS50929">
    <property type="entry name" value="ABC_TM1F"/>
    <property type="match status" value="1"/>
</dbReference>
<feature type="transmembrane region" description="Helical" evidence="8">
    <location>
        <begin position="414"/>
        <end position="431"/>
    </location>
</feature>
<dbReference type="InterPro" id="IPR039421">
    <property type="entry name" value="Type_1_exporter"/>
</dbReference>
<dbReference type="PROSITE" id="PS00211">
    <property type="entry name" value="ABC_TRANSPORTER_1"/>
    <property type="match status" value="1"/>
</dbReference>
<sequence>MVATSPAESALMILYYLYPALVFAYFFFASIVSACTVHSSKEDELKQKCPSGKLTLAFYLLCILTYVTQLLLLGIQAGLSQEWPTEDHIIIGHLACILAFGIQLGRCIDTEYAPFYPFIGSWLIGLAFDIIITVLSATLGLFSPFSTFNILDNASIAIRCLSFTFLIGLFIFGTSVKTEPDEEQEPLLPKSTTTSPNSPTSQESGYGSTTQVEEEDEETPEYSWERREREAKETMKKRLEEGGNWFEYAKGFKILFPYVWPVGNLGLQLRAAAVCLCLFGSNALHLLIPRQTGIIMDSLNGTSNSNPWIAVVVFAALRLTASESGIELVRQWLWVPVKYYSHDALTRAAYSHMMHLSADFHDSKSSSDMMMAIYGGSAVSNVVENVLLYAVPMLIDMGVAIVYLSITFGPYEGLITVATGVFFLLIASRLVSNSKAASRNRVNALYEEHYVRQSGFLGWQTVSAFNQIGYEDNRHANAVTNRWLREQQYVLGWYISIGFQTLVLTSGLLASAFLAVYRIKAGHATPGQFAMLLMYWAQLTSPLQFFAKLGKSVSDDFIDAERLLDIMRTEPSVENQKGAKPLKFVAGVVDFEKVSFSYDKKKGIIKDVSFHVPAGQTVAFVGATGAGKSTLIKLLDRFYDVGEGRICIDGQDIREVDLFRKLSGGELQRIAIARAMLKKPDIVLLDEATSAVDTDTEQQIQLSFKRLCQGRTTFIVAHRLSTIMNADRIIVVENGEILEQGNHDELIVAGGRYADLWSKQVFVRTKEEDKDASAGQAGFVNDLSSEQTKTELSKVNKPITLANEETKPVKVKDSAEEVTVTPTRKQEGNRLNPVAATFTPRTLAKVRRSLATDVSDVSTSSTAQDEVVNVSSQTSRQWSDEVAEQDEQSKVKPVIAARATGADVHESGETQQDTVEESVFEYKLPYYSRRAQSKSEPSQGSHGSEDLGLDEVDSTSQTEQSRTLAHRRVTLPMKTSSVSHIPVPTELSQAASDHCNDTLHAVESQQQDEREQTALRNDSVACSSLKFRNPQNKEEAIVKTSSNEGTKPKCFEVLDHGKDDVASIQRRGGRGGRRGRSSGYRGRRGRGGFRGSSQSGQAA</sequence>
<dbReference type="PANTHER" id="PTHR24221">
    <property type="entry name" value="ATP-BINDING CASSETTE SUB-FAMILY B"/>
    <property type="match status" value="1"/>
</dbReference>
<feature type="transmembrane region" description="Helical" evidence="8">
    <location>
        <begin position="154"/>
        <end position="172"/>
    </location>
</feature>
<evidence type="ECO:0000259" key="10">
    <source>
        <dbReference type="PROSITE" id="PS50929"/>
    </source>
</evidence>
<dbReference type="InterPro" id="IPR036640">
    <property type="entry name" value="ABC1_TM_sf"/>
</dbReference>
<dbReference type="SMART" id="SM00382">
    <property type="entry name" value="AAA"/>
    <property type="match status" value="1"/>
</dbReference>
<dbReference type="InterPro" id="IPR003439">
    <property type="entry name" value="ABC_transporter-like_ATP-bd"/>
</dbReference>
<dbReference type="Proteomes" id="UP001489902">
    <property type="component" value="Chromosome 2"/>
</dbReference>
<dbReference type="EMBL" id="CP151261">
    <property type="protein sequence ID" value="WZH43405.1"/>
    <property type="molecule type" value="Genomic_DNA"/>
</dbReference>
<protein>
    <submittedName>
        <fullName evidence="11">Vacuolar membrane hmt1</fullName>
    </submittedName>
</protein>
<feature type="transmembrane region" description="Helical" evidence="8">
    <location>
        <begin position="12"/>
        <end position="35"/>
    </location>
</feature>
<feature type="compositionally biased region" description="Low complexity" evidence="7">
    <location>
        <begin position="853"/>
        <end position="862"/>
    </location>
</feature>
<organism evidence="11 12">
    <name type="scientific">Fusarium acuminatum</name>
    <dbReference type="NCBI Taxonomy" id="5515"/>
    <lineage>
        <taxon>Eukaryota</taxon>
        <taxon>Fungi</taxon>
        <taxon>Dikarya</taxon>
        <taxon>Ascomycota</taxon>
        <taxon>Pezizomycotina</taxon>
        <taxon>Sordariomycetes</taxon>
        <taxon>Hypocreomycetidae</taxon>
        <taxon>Hypocreales</taxon>
        <taxon>Nectriaceae</taxon>
        <taxon>Fusarium</taxon>
        <taxon>Fusarium tricinctum species complex</taxon>
    </lineage>
</organism>
<gene>
    <name evidence="11" type="ORF">QYS62_004409</name>
</gene>
<dbReference type="SUPFAM" id="SSF90123">
    <property type="entry name" value="ABC transporter transmembrane region"/>
    <property type="match status" value="1"/>
</dbReference>
<feature type="transmembrane region" description="Helical" evidence="8">
    <location>
        <begin position="56"/>
        <end position="77"/>
    </location>
</feature>
<dbReference type="PROSITE" id="PS50893">
    <property type="entry name" value="ABC_TRANSPORTER_2"/>
    <property type="match status" value="1"/>
</dbReference>
<feature type="domain" description="ABC transporter" evidence="9">
    <location>
        <begin position="589"/>
        <end position="759"/>
    </location>
</feature>
<dbReference type="Gene3D" id="1.20.1560.10">
    <property type="entry name" value="ABC transporter type 1, transmembrane domain"/>
    <property type="match status" value="2"/>
</dbReference>
<feature type="compositionally biased region" description="Low complexity" evidence="7">
    <location>
        <begin position="186"/>
        <end position="201"/>
    </location>
</feature>
<feature type="region of interest" description="Disordered" evidence="7">
    <location>
        <begin position="1057"/>
        <end position="1099"/>
    </location>
</feature>
<feature type="transmembrane region" description="Helical" evidence="8">
    <location>
        <begin position="89"/>
        <end position="108"/>
    </location>
</feature>
<evidence type="ECO:0000259" key="9">
    <source>
        <dbReference type="PROSITE" id="PS50893"/>
    </source>
</evidence>
<keyword evidence="6 8" id="KW-0472">Membrane</keyword>
<feature type="domain" description="ABC transmembrane type-1" evidence="10">
    <location>
        <begin position="272"/>
        <end position="555"/>
    </location>
</feature>
<name>A0ABZ2WSS3_9HYPO</name>
<dbReference type="InterPro" id="IPR011527">
    <property type="entry name" value="ABC1_TM_dom"/>
</dbReference>
<dbReference type="InterPro" id="IPR003593">
    <property type="entry name" value="AAA+_ATPase"/>
</dbReference>
<comment type="subcellular location">
    <subcellularLocation>
        <location evidence="1">Membrane</location>
        <topology evidence="1">Multi-pass membrane protein</topology>
    </subcellularLocation>
</comment>
<feature type="transmembrane region" description="Helical" evidence="8">
    <location>
        <begin position="386"/>
        <end position="408"/>
    </location>
</feature>
<feature type="region of interest" description="Disordered" evidence="7">
    <location>
        <begin position="853"/>
        <end position="893"/>
    </location>
</feature>
<evidence type="ECO:0000256" key="7">
    <source>
        <dbReference type="SAM" id="MobiDB-lite"/>
    </source>
</evidence>